<dbReference type="AlphaFoldDB" id="A0A0G0YJE0"/>
<feature type="region of interest" description="Disordered" evidence="1">
    <location>
        <begin position="32"/>
        <end position="111"/>
    </location>
</feature>
<dbReference type="Proteomes" id="UP000033847">
    <property type="component" value="Unassembled WGS sequence"/>
</dbReference>
<proteinExistence type="predicted"/>
<evidence type="ECO:0000256" key="1">
    <source>
        <dbReference type="SAM" id="MobiDB-lite"/>
    </source>
</evidence>
<sequence>MLISPFVSVRIFLMPLSITSIGNFEQLSPEIQEAGTEVAPQAPPQPEKTDEVAPAPEVPETAPPAVVNISTDENLPDTPVTPRDSITSLANEEENHFRQEVQEEKLPHGST</sequence>
<reference evidence="2 3" key="1">
    <citation type="journal article" date="2015" name="Nature">
        <title>rRNA introns, odd ribosomes, and small enigmatic genomes across a large radiation of phyla.</title>
        <authorList>
            <person name="Brown C.T."/>
            <person name="Hug L.A."/>
            <person name="Thomas B.C."/>
            <person name="Sharon I."/>
            <person name="Castelle C.J."/>
            <person name="Singh A."/>
            <person name="Wilkins M.J."/>
            <person name="Williams K.H."/>
            <person name="Banfield J.F."/>
        </authorList>
    </citation>
    <scope>NUCLEOTIDE SEQUENCE [LARGE SCALE GENOMIC DNA]</scope>
</reference>
<evidence type="ECO:0000313" key="2">
    <source>
        <dbReference type="EMBL" id="KKS36907.1"/>
    </source>
</evidence>
<feature type="compositionally biased region" description="Basic and acidic residues" evidence="1">
    <location>
        <begin position="93"/>
        <end position="111"/>
    </location>
</feature>
<evidence type="ECO:0000313" key="3">
    <source>
        <dbReference type="Proteomes" id="UP000033847"/>
    </source>
</evidence>
<accession>A0A0G0YJE0</accession>
<feature type="compositionally biased region" description="Low complexity" evidence="1">
    <location>
        <begin position="52"/>
        <end position="67"/>
    </location>
</feature>
<protein>
    <submittedName>
        <fullName evidence="2">Uncharacterized protein</fullName>
    </submittedName>
</protein>
<name>A0A0G0YJE0_UNCKA</name>
<organism evidence="2 3">
    <name type="scientific">candidate division WWE3 bacterium GW2011_GWF1_42_14</name>
    <dbReference type="NCBI Taxonomy" id="1619138"/>
    <lineage>
        <taxon>Bacteria</taxon>
        <taxon>Katanobacteria</taxon>
    </lineage>
</organism>
<dbReference type="EMBL" id="LCCU01000019">
    <property type="protein sequence ID" value="KKS36907.1"/>
    <property type="molecule type" value="Genomic_DNA"/>
</dbReference>
<gene>
    <name evidence="2" type="ORF">UV00_C0019G0008</name>
</gene>
<comment type="caution">
    <text evidence="2">The sequence shown here is derived from an EMBL/GenBank/DDBJ whole genome shotgun (WGS) entry which is preliminary data.</text>
</comment>